<evidence type="ECO:0000256" key="6">
    <source>
        <dbReference type="PIRSR" id="PIRSR606710-2"/>
    </source>
</evidence>
<feature type="region of interest" description="Disordered" evidence="8">
    <location>
        <begin position="232"/>
        <end position="254"/>
    </location>
</feature>
<dbReference type="PANTHER" id="PTHR43772">
    <property type="entry name" value="ENDO-1,4-BETA-XYLANASE"/>
    <property type="match status" value="1"/>
</dbReference>
<accession>A0A2T4UNR2</accession>
<dbReference type="EMBL" id="PZPL01000002">
    <property type="protein sequence ID" value="PTL71172.1"/>
    <property type="molecule type" value="Genomic_DNA"/>
</dbReference>
<dbReference type="GO" id="GO:0045493">
    <property type="term" value="P:xylan catabolic process"/>
    <property type="evidence" value="ECO:0007669"/>
    <property type="project" value="UniProtKB-KW"/>
</dbReference>
<evidence type="ECO:0000256" key="3">
    <source>
        <dbReference type="ARBA" id="ARBA00022801"/>
    </source>
</evidence>
<evidence type="ECO:0000256" key="8">
    <source>
        <dbReference type="SAM" id="MobiDB-lite"/>
    </source>
</evidence>
<keyword evidence="4" id="KW-0119">Carbohydrate metabolism</keyword>
<dbReference type="InterPro" id="IPR006710">
    <property type="entry name" value="Glyco_hydro_43"/>
</dbReference>
<reference evidence="9 10" key="1">
    <citation type="submission" date="2018-03" db="EMBL/GenBank/DDBJ databases">
        <title>Bacteriophage NCPPB3778 and a type I-E CRISPR drive the evolution of the US Biological Select Agent, Rathayibacter toxicus.</title>
        <authorList>
            <person name="Davis E.W.II."/>
            <person name="Tabima J.F."/>
            <person name="Weisberg A.J."/>
            <person name="Dantas Lopes L."/>
            <person name="Wiseman M.S."/>
            <person name="Wiseman M.S."/>
            <person name="Pupko T."/>
            <person name="Belcher M.S."/>
            <person name="Sechler A.J."/>
            <person name="Tancos M.A."/>
            <person name="Schroeder B.K."/>
            <person name="Murray T.D."/>
            <person name="Luster D.G."/>
            <person name="Schneider W.L."/>
            <person name="Rogers E."/>
            <person name="Andreote F.D."/>
            <person name="Grunwald N.J."/>
            <person name="Putnam M.L."/>
            <person name="Chang J.H."/>
        </authorList>
    </citation>
    <scope>NUCLEOTIDE SEQUENCE [LARGE SCALE GENOMIC DNA]</scope>
    <source>
        <strain evidence="9 10">DSM 15933</strain>
    </source>
</reference>
<organism evidence="9 10">
    <name type="scientific">Rathayibacter caricis DSM 15933</name>
    <dbReference type="NCBI Taxonomy" id="1328867"/>
    <lineage>
        <taxon>Bacteria</taxon>
        <taxon>Bacillati</taxon>
        <taxon>Actinomycetota</taxon>
        <taxon>Actinomycetes</taxon>
        <taxon>Micrococcales</taxon>
        <taxon>Microbacteriaceae</taxon>
        <taxon>Rathayibacter</taxon>
    </lineage>
</organism>
<dbReference type="SUPFAM" id="SSF75005">
    <property type="entry name" value="Arabinanase/levansucrase/invertase"/>
    <property type="match status" value="1"/>
</dbReference>
<dbReference type="GO" id="GO:0004553">
    <property type="term" value="F:hydrolase activity, hydrolyzing O-glycosyl compounds"/>
    <property type="evidence" value="ECO:0007669"/>
    <property type="project" value="InterPro"/>
</dbReference>
<keyword evidence="5 7" id="KW-0326">Glycosidase</keyword>
<keyword evidence="2" id="KW-0858">Xylan degradation</keyword>
<dbReference type="InterPro" id="IPR052176">
    <property type="entry name" value="Glycosyl_Hydrlase_43_Enz"/>
</dbReference>
<keyword evidence="2" id="KW-0624">Polysaccharide degradation</keyword>
<keyword evidence="3 7" id="KW-0378">Hydrolase</keyword>
<dbReference type="InterPro" id="IPR023296">
    <property type="entry name" value="Glyco_hydro_beta-prop_sf"/>
</dbReference>
<feature type="compositionally biased region" description="Low complexity" evidence="8">
    <location>
        <begin position="237"/>
        <end position="247"/>
    </location>
</feature>
<comment type="caution">
    <text evidence="9">The sequence shown here is derived from an EMBL/GenBank/DDBJ whole genome shotgun (WGS) entry which is preliminary data.</text>
</comment>
<gene>
    <name evidence="9" type="ORF">C1I63_18145</name>
</gene>
<name>A0A2T4UNR2_9MICO</name>
<proteinExistence type="inferred from homology"/>
<comment type="similarity">
    <text evidence="1 7">Belongs to the glycosyl hydrolase 43 family.</text>
</comment>
<evidence type="ECO:0000256" key="7">
    <source>
        <dbReference type="RuleBase" id="RU361187"/>
    </source>
</evidence>
<evidence type="ECO:0000256" key="1">
    <source>
        <dbReference type="ARBA" id="ARBA00009865"/>
    </source>
</evidence>
<protein>
    <submittedName>
        <fullName evidence="9">Uncharacterized protein</fullName>
    </submittedName>
</protein>
<evidence type="ECO:0000256" key="2">
    <source>
        <dbReference type="ARBA" id="ARBA00022651"/>
    </source>
</evidence>
<sequence>MIERARGRFFLDGTSFNDVPDYVRAMIPADQADISFEEFAAGVRAATQERQPTDPVLYAPDAVEEYGRYYLYFCLSDDSEGVAIAASPAGSFRGARRLPISGIDPAVFLDEDGSAYLYMGHVRGQRGAGRHRPGHDRRALDRDGGGAEHFFHEGSSLRKRGDLYYLVFCETSCGTATTLGYATSTSPLGPFTYRGVIIDNAPCDPESWNIHGSIEEFGGQWYVFYTGRRRTPRRCVGPSSSGSNSPPTVLPRRC</sequence>
<dbReference type="Proteomes" id="UP000241085">
    <property type="component" value="Unassembled WGS sequence"/>
</dbReference>
<dbReference type="AlphaFoldDB" id="A0A2T4UNR2"/>
<evidence type="ECO:0000313" key="10">
    <source>
        <dbReference type="Proteomes" id="UP000241085"/>
    </source>
</evidence>
<dbReference type="PANTHER" id="PTHR43772:SF2">
    <property type="entry name" value="PUTATIVE (AFU_ORTHOLOGUE AFUA_2G04480)-RELATED"/>
    <property type="match status" value="1"/>
</dbReference>
<dbReference type="Pfam" id="PF04616">
    <property type="entry name" value="Glyco_hydro_43"/>
    <property type="match status" value="1"/>
</dbReference>
<dbReference type="Gene3D" id="2.115.10.20">
    <property type="entry name" value="Glycosyl hydrolase domain, family 43"/>
    <property type="match status" value="1"/>
</dbReference>
<evidence type="ECO:0000313" key="9">
    <source>
        <dbReference type="EMBL" id="PTL71172.1"/>
    </source>
</evidence>
<evidence type="ECO:0000256" key="4">
    <source>
        <dbReference type="ARBA" id="ARBA00023277"/>
    </source>
</evidence>
<evidence type="ECO:0000256" key="5">
    <source>
        <dbReference type="ARBA" id="ARBA00023295"/>
    </source>
</evidence>
<feature type="site" description="Important for catalytic activity, responsible for pKa modulation of the active site Glu and correct orientation of both the proton donor and substrate" evidence="6">
    <location>
        <position position="104"/>
    </location>
</feature>
<keyword evidence="10" id="KW-1185">Reference proteome</keyword>